<name>A0ABW4R8J9_9RHOB</name>
<feature type="transmembrane region" description="Helical" evidence="1">
    <location>
        <begin position="25"/>
        <end position="44"/>
    </location>
</feature>
<feature type="transmembrane region" description="Helical" evidence="1">
    <location>
        <begin position="173"/>
        <end position="198"/>
    </location>
</feature>
<keyword evidence="1" id="KW-0472">Membrane</keyword>
<dbReference type="Proteomes" id="UP001597213">
    <property type="component" value="Unassembled WGS sequence"/>
</dbReference>
<feature type="transmembrane region" description="Helical" evidence="1">
    <location>
        <begin position="64"/>
        <end position="84"/>
    </location>
</feature>
<gene>
    <name evidence="2" type="ORF">ACFSCT_12590</name>
</gene>
<dbReference type="EMBL" id="JBHUEN010000043">
    <property type="protein sequence ID" value="MFD1882552.1"/>
    <property type="molecule type" value="Genomic_DNA"/>
</dbReference>
<evidence type="ECO:0000256" key="1">
    <source>
        <dbReference type="SAM" id="Phobius"/>
    </source>
</evidence>
<keyword evidence="3" id="KW-1185">Reference proteome</keyword>
<dbReference type="RefSeq" id="WP_379143253.1">
    <property type="nucleotide sequence ID" value="NZ_JBHUEN010000043.1"/>
</dbReference>
<feature type="transmembrane region" description="Helical" evidence="1">
    <location>
        <begin position="96"/>
        <end position="115"/>
    </location>
</feature>
<proteinExistence type="predicted"/>
<keyword evidence="1" id="KW-1133">Transmembrane helix</keyword>
<accession>A0ABW4R8J9</accession>
<evidence type="ECO:0000313" key="3">
    <source>
        <dbReference type="Proteomes" id="UP001597213"/>
    </source>
</evidence>
<dbReference type="Pfam" id="PF07077">
    <property type="entry name" value="DUF1345"/>
    <property type="match status" value="1"/>
</dbReference>
<reference evidence="3" key="1">
    <citation type="journal article" date="2019" name="Int. J. Syst. Evol. Microbiol.">
        <title>The Global Catalogue of Microorganisms (GCM) 10K type strain sequencing project: providing services to taxonomists for standard genome sequencing and annotation.</title>
        <authorList>
            <consortium name="The Broad Institute Genomics Platform"/>
            <consortium name="The Broad Institute Genome Sequencing Center for Infectious Disease"/>
            <person name="Wu L."/>
            <person name="Ma J."/>
        </authorList>
    </citation>
    <scope>NUCLEOTIDE SEQUENCE [LARGE SCALE GENOMIC DNA]</scope>
    <source>
        <strain evidence="3">CCUG 56029</strain>
    </source>
</reference>
<keyword evidence="1" id="KW-0812">Transmembrane</keyword>
<organism evidence="2 3">
    <name type="scientific">Paracoccus pacificus</name>
    <dbReference type="NCBI Taxonomy" id="1463598"/>
    <lineage>
        <taxon>Bacteria</taxon>
        <taxon>Pseudomonadati</taxon>
        <taxon>Pseudomonadota</taxon>
        <taxon>Alphaproteobacteria</taxon>
        <taxon>Rhodobacterales</taxon>
        <taxon>Paracoccaceae</taxon>
        <taxon>Paracoccus</taxon>
    </lineage>
</organism>
<protein>
    <submittedName>
        <fullName evidence="2">DUF1345 domain-containing protein</fullName>
    </submittedName>
</protein>
<evidence type="ECO:0000313" key="2">
    <source>
        <dbReference type="EMBL" id="MFD1882552.1"/>
    </source>
</evidence>
<sequence length="202" mass="21924">MIAAVLLGLAVGVLATPLAWSDRLLLAANTFFLTYVVSTIIFIWHFPNTHWRRHFEDSDEGMLIVIPISVAVVIGSLAAILATLSEGISGGWLRPALVLISVPLGWVTLHMLAAFHYASLWYRKNGVDDLKGLAFPATDDPGVWEFLYHAFVIGMCAQVSDVTVQSRKMRATVLVHSVLSFFYNTVILALAVNVGVALGGSS</sequence>
<comment type="caution">
    <text evidence="2">The sequence shown here is derived from an EMBL/GenBank/DDBJ whole genome shotgun (WGS) entry which is preliminary data.</text>
</comment>
<dbReference type="InterPro" id="IPR009781">
    <property type="entry name" value="DUF1345"/>
</dbReference>